<dbReference type="NCBIfam" id="TIGR00177">
    <property type="entry name" value="molyb_syn"/>
    <property type="match status" value="1"/>
</dbReference>
<evidence type="ECO:0000256" key="10">
    <source>
        <dbReference type="ARBA" id="ARBA00047317"/>
    </source>
</evidence>
<protein>
    <recommendedName>
        <fullName evidence="11">Molybdopterin molybdenumtransferase</fullName>
        <ecNumber evidence="11">2.10.1.1</ecNumber>
    </recommendedName>
</protein>
<dbReference type="Gene3D" id="2.40.340.10">
    <property type="entry name" value="MoeA, C-terminal, domain IV"/>
    <property type="match status" value="1"/>
</dbReference>
<keyword evidence="14" id="KW-1185">Reference proteome</keyword>
<comment type="function">
    <text evidence="2 11">Catalyzes the insertion of molybdate into adenylated molybdopterin with the concomitant release of AMP.</text>
</comment>
<dbReference type="Pfam" id="PF03454">
    <property type="entry name" value="MoeA_C"/>
    <property type="match status" value="1"/>
</dbReference>
<dbReference type="PANTHER" id="PTHR10192:SF5">
    <property type="entry name" value="GEPHYRIN"/>
    <property type="match status" value="1"/>
</dbReference>
<evidence type="ECO:0000256" key="11">
    <source>
        <dbReference type="RuleBase" id="RU365090"/>
    </source>
</evidence>
<evidence type="ECO:0000256" key="9">
    <source>
        <dbReference type="ARBA" id="ARBA00023150"/>
    </source>
</evidence>
<dbReference type="EC" id="2.10.1.1" evidence="11"/>
<dbReference type="InterPro" id="IPR036425">
    <property type="entry name" value="MoaB/Mog-like_dom_sf"/>
</dbReference>
<comment type="similarity">
    <text evidence="4 11">Belongs to the MoeA family.</text>
</comment>
<dbReference type="InterPro" id="IPR005111">
    <property type="entry name" value="MoeA_C_domain_IV"/>
</dbReference>
<dbReference type="InterPro" id="IPR038987">
    <property type="entry name" value="MoeA-like"/>
</dbReference>
<comment type="pathway">
    <text evidence="3 11">Cofactor biosynthesis; molybdopterin biosynthesis.</text>
</comment>
<dbReference type="InterPro" id="IPR036135">
    <property type="entry name" value="MoeA_linker/N_sf"/>
</dbReference>
<dbReference type="Proteomes" id="UP000294644">
    <property type="component" value="Unassembled WGS sequence"/>
</dbReference>
<evidence type="ECO:0000256" key="7">
    <source>
        <dbReference type="ARBA" id="ARBA00022723"/>
    </source>
</evidence>
<keyword evidence="8 11" id="KW-0460">Magnesium</keyword>
<keyword evidence="5 11" id="KW-0500">Molybdenum</keyword>
<dbReference type="SMART" id="SM00852">
    <property type="entry name" value="MoCF_biosynth"/>
    <property type="match status" value="1"/>
</dbReference>
<dbReference type="Gene3D" id="3.40.980.10">
    <property type="entry name" value="MoaB/Mog-like domain"/>
    <property type="match status" value="1"/>
</dbReference>
<organism evidence="13 14">
    <name type="scientific">Flavobacterium sandaracinum</name>
    <dbReference type="NCBI Taxonomy" id="2541733"/>
    <lineage>
        <taxon>Bacteria</taxon>
        <taxon>Pseudomonadati</taxon>
        <taxon>Bacteroidota</taxon>
        <taxon>Flavobacteriia</taxon>
        <taxon>Flavobacteriales</taxon>
        <taxon>Flavobacteriaceae</taxon>
        <taxon>Flavobacterium</taxon>
    </lineage>
</organism>
<dbReference type="GO" id="GO:0061599">
    <property type="term" value="F:molybdopterin molybdotransferase activity"/>
    <property type="evidence" value="ECO:0007669"/>
    <property type="project" value="UniProtKB-UniRule"/>
</dbReference>
<evidence type="ECO:0000313" key="14">
    <source>
        <dbReference type="Proteomes" id="UP000294644"/>
    </source>
</evidence>
<dbReference type="Gene3D" id="3.90.105.10">
    <property type="entry name" value="Molybdopterin biosynthesis moea protein, domain 2"/>
    <property type="match status" value="1"/>
</dbReference>
<evidence type="ECO:0000256" key="8">
    <source>
        <dbReference type="ARBA" id="ARBA00022842"/>
    </source>
</evidence>
<dbReference type="NCBIfam" id="NF045515">
    <property type="entry name" value="Glp_gephyrin"/>
    <property type="match status" value="1"/>
</dbReference>
<dbReference type="FunFam" id="3.40.980.10:FF:000004">
    <property type="entry name" value="Molybdopterin molybdenumtransferase"/>
    <property type="match status" value="1"/>
</dbReference>
<keyword evidence="9 11" id="KW-0501">Molybdenum cofactor biosynthesis</keyword>
<dbReference type="OrthoDB" id="9804758at2"/>
<dbReference type="EMBL" id="SMFN01000013">
    <property type="protein sequence ID" value="TDE02990.1"/>
    <property type="molecule type" value="Genomic_DNA"/>
</dbReference>
<dbReference type="SUPFAM" id="SSF63882">
    <property type="entry name" value="MoeA N-terminal region -like"/>
    <property type="match status" value="1"/>
</dbReference>
<name>A0A4R5CU95_9FLAO</name>
<evidence type="ECO:0000259" key="12">
    <source>
        <dbReference type="SMART" id="SM00852"/>
    </source>
</evidence>
<dbReference type="AlphaFoldDB" id="A0A4R5CU95"/>
<reference evidence="13 14" key="1">
    <citation type="submission" date="2019-03" db="EMBL/GenBank/DDBJ databases">
        <title>Flavobacterium LB-D12 sp. nov., isolated from arctic soil.</title>
        <authorList>
            <person name="Chaudhary D.K."/>
        </authorList>
    </citation>
    <scope>NUCLEOTIDE SEQUENCE [LARGE SCALE GENOMIC DNA]</scope>
    <source>
        <strain evidence="13 14">LB-D12</strain>
    </source>
</reference>
<dbReference type="InterPro" id="IPR005110">
    <property type="entry name" value="MoeA_linker/N"/>
</dbReference>
<proteinExistence type="inferred from homology"/>
<dbReference type="UniPathway" id="UPA00344"/>
<evidence type="ECO:0000313" key="13">
    <source>
        <dbReference type="EMBL" id="TDE02990.1"/>
    </source>
</evidence>
<dbReference type="PANTHER" id="PTHR10192">
    <property type="entry name" value="MOLYBDOPTERIN BIOSYNTHESIS PROTEIN"/>
    <property type="match status" value="1"/>
</dbReference>
<gene>
    <name evidence="13" type="ORF">E0F91_11420</name>
</gene>
<dbReference type="GO" id="GO:0005829">
    <property type="term" value="C:cytosol"/>
    <property type="evidence" value="ECO:0007669"/>
    <property type="project" value="TreeGrafter"/>
</dbReference>
<dbReference type="Pfam" id="PF03453">
    <property type="entry name" value="MoeA_N"/>
    <property type="match status" value="1"/>
</dbReference>
<dbReference type="GO" id="GO:0046872">
    <property type="term" value="F:metal ion binding"/>
    <property type="evidence" value="ECO:0007669"/>
    <property type="project" value="UniProtKB-UniRule"/>
</dbReference>
<evidence type="ECO:0000256" key="4">
    <source>
        <dbReference type="ARBA" id="ARBA00010763"/>
    </source>
</evidence>
<evidence type="ECO:0000256" key="1">
    <source>
        <dbReference type="ARBA" id="ARBA00001946"/>
    </source>
</evidence>
<comment type="caution">
    <text evidence="13">The sequence shown here is derived from an EMBL/GenBank/DDBJ whole genome shotgun (WGS) entry which is preliminary data.</text>
</comment>
<dbReference type="Pfam" id="PF00994">
    <property type="entry name" value="MoCF_biosynth"/>
    <property type="match status" value="1"/>
</dbReference>
<dbReference type="GO" id="GO:0006777">
    <property type="term" value="P:Mo-molybdopterin cofactor biosynthetic process"/>
    <property type="evidence" value="ECO:0007669"/>
    <property type="project" value="UniProtKB-UniRule"/>
</dbReference>
<dbReference type="SUPFAM" id="SSF53218">
    <property type="entry name" value="Molybdenum cofactor biosynthesis proteins"/>
    <property type="match status" value="1"/>
</dbReference>
<evidence type="ECO:0000256" key="2">
    <source>
        <dbReference type="ARBA" id="ARBA00002901"/>
    </source>
</evidence>
<keyword evidence="7 11" id="KW-0479">Metal-binding</keyword>
<comment type="catalytic activity">
    <reaction evidence="10">
        <text>adenylyl-molybdopterin + molybdate = Mo-molybdopterin + AMP + H(+)</text>
        <dbReference type="Rhea" id="RHEA:35047"/>
        <dbReference type="ChEBI" id="CHEBI:15378"/>
        <dbReference type="ChEBI" id="CHEBI:36264"/>
        <dbReference type="ChEBI" id="CHEBI:62727"/>
        <dbReference type="ChEBI" id="CHEBI:71302"/>
        <dbReference type="ChEBI" id="CHEBI:456215"/>
        <dbReference type="EC" id="2.10.1.1"/>
    </reaction>
</comment>
<accession>A0A4R5CU95</accession>
<dbReference type="CDD" id="cd00887">
    <property type="entry name" value="MoeA"/>
    <property type="match status" value="1"/>
</dbReference>
<dbReference type="InterPro" id="IPR036688">
    <property type="entry name" value="MoeA_C_domain_IV_sf"/>
</dbReference>
<dbReference type="SUPFAM" id="SSF63867">
    <property type="entry name" value="MoeA C-terminal domain-like"/>
    <property type="match status" value="1"/>
</dbReference>
<comment type="cofactor">
    <cofactor evidence="1 11">
        <name>Mg(2+)</name>
        <dbReference type="ChEBI" id="CHEBI:18420"/>
    </cofactor>
</comment>
<dbReference type="Gene3D" id="2.170.190.11">
    <property type="entry name" value="Molybdopterin biosynthesis moea protein, domain 3"/>
    <property type="match status" value="1"/>
</dbReference>
<evidence type="ECO:0000256" key="5">
    <source>
        <dbReference type="ARBA" id="ARBA00022505"/>
    </source>
</evidence>
<dbReference type="InterPro" id="IPR001453">
    <property type="entry name" value="MoaB/Mog_dom"/>
</dbReference>
<dbReference type="RefSeq" id="WP_086453142.1">
    <property type="nucleotide sequence ID" value="NZ_SMFN01000013.1"/>
</dbReference>
<keyword evidence="6 11" id="KW-0808">Transferase</keyword>
<sequence>MVSVQDAFSILKNNLRESKEVEYTLLQARNHVLSQALHSPINMPPFRQSAMDGFALCLHDTLEYDIIGEIKAGDTHQMTLLPGQAIKIFTGAAVPDSAQTVIQIEKTLVKEGILHLQEQPKSGVNVRPIGEQISEGDLALEKGTVLNAAAIGFLAGLGFTSVKVYKKPTIGIVITGNELVKPGNTLEYGKVYESNAIMLQSALSDANFDLITLYEVNDDFENTKNKLHDALSANDVVLVSGGISVGDYDFVARALKELVVETLFYKVNQKPGKPLFAGKLQDKIIFALPGNPAACLTCFYVYVLPTISIISGKATHYNTSKRISLAHDYSVRNTRSQFLKASIVNDEASVLSHQNSSMLNTFSVAKGLLYLSEGEYELEKGTKVDIYHI</sequence>
<feature type="domain" description="MoaB/Mog" evidence="12">
    <location>
        <begin position="171"/>
        <end position="309"/>
    </location>
</feature>
<evidence type="ECO:0000256" key="3">
    <source>
        <dbReference type="ARBA" id="ARBA00005046"/>
    </source>
</evidence>
<evidence type="ECO:0000256" key="6">
    <source>
        <dbReference type="ARBA" id="ARBA00022679"/>
    </source>
</evidence>